<protein>
    <recommendedName>
        <fullName evidence="2">IPT/TIG domain-containing protein</fullName>
    </recommendedName>
</protein>
<name>A0ABP7RZ57_9BACT</name>
<dbReference type="InterPro" id="IPR013783">
    <property type="entry name" value="Ig-like_fold"/>
</dbReference>
<dbReference type="Pfam" id="PF01833">
    <property type="entry name" value="TIG"/>
    <property type="match status" value="1"/>
</dbReference>
<sequence>MRNYYCILSTLLLLLATLRAAGQGTPGLSVSSAPPLPFATVRGTPSSPGDLVVSGFNLTDNITVSAPGGFEVALAATATYAASQTLVRQSNGLVNNVQLLIRLTGAAVGTFGGNVSLSSPNAATLSVPVTGLVAATANPAATLTGVSPSTGMPGTILVNFYGRNFVPGATAGMSNGPFSVGPTTFVSPGHLTALVTIFGVPAPVTGYCSVGNPPPGGGGTTPPGTVLFTAIPGPPTITSFSPALGLPGTLVTINGSGFLQCCNNTVLFNGVLAPLALSPSSGQLTVRVPAGATTGPITVTTVGGTATSATSFVVPPVFFEDFEAGAKNSYTPASVQLFTTGWTFAEALIGTTANADKFNGTKSARLRGGGFLEMDTDKPNGAGIVTVSAALYGTETGVSFRPEISTDGGITYTDLLGPAAAPVLTGTLTQYSFTANRSGTVRLRFSSTNVNAATNPRINLDDIGITNFGTPTAAASGRALPALQAYPNPAHDYVLVGTGTREPVTVALFDRLGREVLPTQSLPATQRVSLPATLPAGLYMLQVRSRSGPRTIRLVKE</sequence>
<organism evidence="3 4">
    <name type="scientific">Hymenobacter fastidiosus</name>
    <dbReference type="NCBI Taxonomy" id="486264"/>
    <lineage>
        <taxon>Bacteria</taxon>
        <taxon>Pseudomonadati</taxon>
        <taxon>Bacteroidota</taxon>
        <taxon>Cytophagia</taxon>
        <taxon>Cytophagales</taxon>
        <taxon>Hymenobacteraceae</taxon>
        <taxon>Hymenobacter</taxon>
    </lineage>
</organism>
<dbReference type="SUPFAM" id="SSF81296">
    <property type="entry name" value="E set domains"/>
    <property type="match status" value="1"/>
</dbReference>
<evidence type="ECO:0000259" key="2">
    <source>
        <dbReference type="Pfam" id="PF01833"/>
    </source>
</evidence>
<dbReference type="InterPro" id="IPR026444">
    <property type="entry name" value="Secre_tail"/>
</dbReference>
<gene>
    <name evidence="3" type="ORF">GCM10022408_14770</name>
</gene>
<comment type="caution">
    <text evidence="3">The sequence shown here is derived from an EMBL/GenBank/DDBJ whole genome shotgun (WGS) entry which is preliminary data.</text>
</comment>
<dbReference type="Gene3D" id="2.60.40.10">
    <property type="entry name" value="Immunoglobulins"/>
    <property type="match status" value="1"/>
</dbReference>
<feature type="chain" id="PRO_5047440897" description="IPT/TIG domain-containing protein" evidence="1">
    <location>
        <begin position="22"/>
        <end position="557"/>
    </location>
</feature>
<feature type="signal peptide" evidence="1">
    <location>
        <begin position="1"/>
        <end position="21"/>
    </location>
</feature>
<feature type="domain" description="IPT/TIG" evidence="2">
    <location>
        <begin position="235"/>
        <end position="312"/>
    </location>
</feature>
<dbReference type="InterPro" id="IPR014756">
    <property type="entry name" value="Ig_E-set"/>
</dbReference>
<dbReference type="NCBIfam" id="TIGR04183">
    <property type="entry name" value="Por_Secre_tail"/>
    <property type="match status" value="1"/>
</dbReference>
<keyword evidence="4" id="KW-1185">Reference proteome</keyword>
<accession>A0ABP7RZ57</accession>
<evidence type="ECO:0000256" key="1">
    <source>
        <dbReference type="SAM" id="SignalP"/>
    </source>
</evidence>
<dbReference type="Proteomes" id="UP001500567">
    <property type="component" value="Unassembled WGS sequence"/>
</dbReference>
<evidence type="ECO:0000313" key="3">
    <source>
        <dbReference type="EMBL" id="GAA4004125.1"/>
    </source>
</evidence>
<keyword evidence="1" id="KW-0732">Signal</keyword>
<dbReference type="EMBL" id="BAABDJ010000008">
    <property type="protein sequence ID" value="GAA4004125.1"/>
    <property type="molecule type" value="Genomic_DNA"/>
</dbReference>
<proteinExistence type="predicted"/>
<reference evidence="4" key="1">
    <citation type="journal article" date="2019" name="Int. J. Syst. Evol. Microbiol.">
        <title>The Global Catalogue of Microorganisms (GCM) 10K type strain sequencing project: providing services to taxonomists for standard genome sequencing and annotation.</title>
        <authorList>
            <consortium name="The Broad Institute Genomics Platform"/>
            <consortium name="The Broad Institute Genome Sequencing Center for Infectious Disease"/>
            <person name="Wu L."/>
            <person name="Ma J."/>
        </authorList>
    </citation>
    <scope>NUCLEOTIDE SEQUENCE [LARGE SCALE GENOMIC DNA]</scope>
    <source>
        <strain evidence="4">JCM 17224</strain>
    </source>
</reference>
<dbReference type="InterPro" id="IPR002909">
    <property type="entry name" value="IPT_dom"/>
</dbReference>
<evidence type="ECO:0000313" key="4">
    <source>
        <dbReference type="Proteomes" id="UP001500567"/>
    </source>
</evidence>
<dbReference type="RefSeq" id="WP_345072048.1">
    <property type="nucleotide sequence ID" value="NZ_BAABDJ010000008.1"/>
</dbReference>